<comment type="caution">
    <text evidence="2">The sequence shown here is derived from an EMBL/GenBank/DDBJ whole genome shotgun (WGS) entry which is preliminary data.</text>
</comment>
<protein>
    <recommendedName>
        <fullName evidence="1">DUF7979 domain-containing protein</fullName>
    </recommendedName>
</protein>
<evidence type="ECO:0000313" key="3">
    <source>
        <dbReference type="Proteomes" id="UP000471521"/>
    </source>
</evidence>
<dbReference type="AlphaFoldDB" id="A0A6B0SH30"/>
<evidence type="ECO:0000313" key="2">
    <source>
        <dbReference type="EMBL" id="MXR20928.1"/>
    </source>
</evidence>
<dbReference type="Proteomes" id="UP000471521">
    <property type="component" value="Unassembled WGS sequence"/>
</dbReference>
<dbReference type="EMBL" id="WUUU01000072">
    <property type="protein sequence ID" value="MXR20928.1"/>
    <property type="molecule type" value="Genomic_DNA"/>
</dbReference>
<keyword evidence="3" id="KW-1185">Reference proteome</keyword>
<accession>A0A6B0SH30</accession>
<sequence length="69" mass="7533">MNPLLEATETTPTADRTVRDYDELDDRAQAAFPDAVDADAIAIPEEAAEGLSDGEVVRFTGYYRVSIAR</sequence>
<evidence type="ECO:0000259" key="1">
    <source>
        <dbReference type="Pfam" id="PF25934"/>
    </source>
</evidence>
<dbReference type="InterPro" id="IPR058285">
    <property type="entry name" value="DUF7979"/>
</dbReference>
<dbReference type="Pfam" id="PF25934">
    <property type="entry name" value="DUF7979"/>
    <property type="match status" value="1"/>
</dbReference>
<gene>
    <name evidence="2" type="ORF">GRX66_10045</name>
</gene>
<feature type="domain" description="DUF7979" evidence="1">
    <location>
        <begin position="5"/>
        <end position="66"/>
    </location>
</feature>
<organism evidence="2 3">
    <name type="scientific">Halobacterium bonnevillei</name>
    <dbReference type="NCBI Taxonomy" id="2692200"/>
    <lineage>
        <taxon>Archaea</taxon>
        <taxon>Methanobacteriati</taxon>
        <taxon>Methanobacteriota</taxon>
        <taxon>Stenosarchaea group</taxon>
        <taxon>Halobacteria</taxon>
        <taxon>Halobacteriales</taxon>
        <taxon>Halobacteriaceae</taxon>
        <taxon>Halobacterium</taxon>
    </lineage>
</organism>
<name>A0A6B0SH30_9EURY</name>
<reference evidence="2 3" key="1">
    <citation type="submission" date="2019-12" db="EMBL/GenBank/DDBJ databases">
        <title>Isolation and characterization of three novel carbon monoxide-oxidizing members of Halobacteria from salione crusts and soils.</title>
        <authorList>
            <person name="Myers M.R."/>
            <person name="King G.M."/>
        </authorList>
    </citation>
    <scope>NUCLEOTIDE SEQUENCE [LARGE SCALE GENOMIC DNA]</scope>
    <source>
        <strain evidence="2 3">PCN9</strain>
    </source>
</reference>
<proteinExistence type="predicted"/>
<dbReference type="RefSeq" id="WP_159526440.1">
    <property type="nucleotide sequence ID" value="NZ_WUUU01000072.1"/>
</dbReference>